<name>A0A163B0T7_PHYB8</name>
<dbReference type="GeneID" id="29001595"/>
<feature type="transmembrane region" description="Helical" evidence="2">
    <location>
        <begin position="241"/>
        <end position="260"/>
    </location>
</feature>
<reference evidence="4" key="1">
    <citation type="submission" date="2015-06" db="EMBL/GenBank/DDBJ databases">
        <title>Expansion of signal transduction pathways in fungi by whole-genome duplication.</title>
        <authorList>
            <consortium name="DOE Joint Genome Institute"/>
            <person name="Corrochano L.M."/>
            <person name="Kuo A."/>
            <person name="Marcet-Houben M."/>
            <person name="Polaino S."/>
            <person name="Salamov A."/>
            <person name="Villalobos J.M."/>
            <person name="Alvarez M.I."/>
            <person name="Avalos J."/>
            <person name="Benito E.P."/>
            <person name="Benoit I."/>
            <person name="Burger G."/>
            <person name="Camino L.P."/>
            <person name="Canovas D."/>
            <person name="Cerda-Olmedo E."/>
            <person name="Cheng J.-F."/>
            <person name="Dominguez A."/>
            <person name="Elias M."/>
            <person name="Eslava A.P."/>
            <person name="Glaser F."/>
            <person name="Grimwood J."/>
            <person name="Gutierrez G."/>
            <person name="Heitman J."/>
            <person name="Henrissat B."/>
            <person name="Iturriaga E.A."/>
            <person name="Lang B.F."/>
            <person name="Lavin J.L."/>
            <person name="Lee S."/>
            <person name="Li W."/>
            <person name="Lindquist E."/>
            <person name="Lopez-Garcia S."/>
            <person name="Luque E.M."/>
            <person name="Marcos A.T."/>
            <person name="Martin J."/>
            <person name="McCluskey K."/>
            <person name="Medina H.R."/>
            <person name="Miralles-Duran A."/>
            <person name="Miyazaki A."/>
            <person name="Munoz-Torres E."/>
            <person name="Oguiza J.A."/>
            <person name="Ohm R."/>
            <person name="Olmedo M."/>
            <person name="Orejas M."/>
            <person name="Ortiz-Castellanos L."/>
            <person name="Pisabarro A.G."/>
            <person name="Rodriguez-Romero J."/>
            <person name="Ruiz-Herrera J."/>
            <person name="Ruiz-Vazquez R."/>
            <person name="Sanz C."/>
            <person name="Schackwitz W."/>
            <person name="Schmutz J."/>
            <person name="Shahriari M."/>
            <person name="Shelest E."/>
            <person name="Silva-Franco F."/>
            <person name="Soanes D."/>
            <person name="Syed K."/>
            <person name="Tagua V.G."/>
            <person name="Talbot N.J."/>
            <person name="Thon M."/>
            <person name="De vries R.P."/>
            <person name="Wiebenga A."/>
            <person name="Yadav J.S."/>
            <person name="Braun E.L."/>
            <person name="Baker S."/>
            <person name="Garre V."/>
            <person name="Horwitz B."/>
            <person name="Torres-Martinez S."/>
            <person name="Idnurm A."/>
            <person name="Herrera-Estrella A."/>
            <person name="Gabaldon T."/>
            <person name="Grigoriev I.V."/>
        </authorList>
    </citation>
    <scope>NUCLEOTIDE SEQUENCE [LARGE SCALE GENOMIC DNA]</scope>
    <source>
        <strain evidence="4">NRRL 1555(-)</strain>
    </source>
</reference>
<evidence type="ECO:0000313" key="3">
    <source>
        <dbReference type="EMBL" id="OAD77621.1"/>
    </source>
</evidence>
<feature type="region of interest" description="Disordered" evidence="1">
    <location>
        <begin position="130"/>
        <end position="154"/>
    </location>
</feature>
<proteinExistence type="predicted"/>
<dbReference type="AlphaFoldDB" id="A0A163B0T7"/>
<evidence type="ECO:0000313" key="4">
    <source>
        <dbReference type="Proteomes" id="UP000077315"/>
    </source>
</evidence>
<sequence>MSVTRLGNELAIMCPRNYELAKIDSRRGLWPLTKLLFIRAARNQHTMPTRENSHHTHGVSLSNIVNHFQSNSNANNPSPPPTAIQRTYRVHSTQPLPNQFLDDEDEEAMIGAQNLYRNCNLERNDSRFSLFGRTTSRPSSSHSRQSSTSLGSLFRTASRLSRPPTYQQYDNPADADQHRNDIERLHRLEELYRLQHGNDYQANRTSNNYSRRYSEDHANQSSYSGWKEKIGRFLLNQFRGLFIALWMVVFVFVGCLTVFLPLPEAAYAMWAPLVLYVIGVLIVNTSDRRRAREMATLRQQVGEARRRRIQELLQAMNLPENHYFEIQDDPKHHGHPVMTLLPPPPEYQNQFPNERETS</sequence>
<dbReference type="RefSeq" id="XP_018295661.1">
    <property type="nucleotide sequence ID" value="XM_018440689.1"/>
</dbReference>
<keyword evidence="2" id="KW-0812">Transmembrane</keyword>
<evidence type="ECO:0000256" key="1">
    <source>
        <dbReference type="SAM" id="MobiDB-lite"/>
    </source>
</evidence>
<feature type="compositionally biased region" description="Low complexity" evidence="1">
    <location>
        <begin position="133"/>
        <end position="152"/>
    </location>
</feature>
<accession>A0A163B0T7</accession>
<dbReference type="InParanoid" id="A0A163B0T7"/>
<feature type="transmembrane region" description="Helical" evidence="2">
    <location>
        <begin position="266"/>
        <end position="284"/>
    </location>
</feature>
<organism evidence="3 4">
    <name type="scientific">Phycomyces blakesleeanus (strain ATCC 8743b / DSM 1359 / FGSC 10004 / NBRC 33097 / NRRL 1555)</name>
    <dbReference type="NCBI Taxonomy" id="763407"/>
    <lineage>
        <taxon>Eukaryota</taxon>
        <taxon>Fungi</taxon>
        <taxon>Fungi incertae sedis</taxon>
        <taxon>Mucoromycota</taxon>
        <taxon>Mucoromycotina</taxon>
        <taxon>Mucoromycetes</taxon>
        <taxon>Mucorales</taxon>
        <taxon>Phycomycetaceae</taxon>
        <taxon>Phycomyces</taxon>
    </lineage>
</organism>
<evidence type="ECO:0000256" key="2">
    <source>
        <dbReference type="SAM" id="Phobius"/>
    </source>
</evidence>
<dbReference type="EMBL" id="KV440974">
    <property type="protein sequence ID" value="OAD77621.1"/>
    <property type="molecule type" value="Genomic_DNA"/>
</dbReference>
<keyword evidence="2" id="KW-0472">Membrane</keyword>
<feature type="region of interest" description="Disordered" evidence="1">
    <location>
        <begin position="335"/>
        <end position="358"/>
    </location>
</feature>
<keyword evidence="4" id="KW-1185">Reference proteome</keyword>
<gene>
    <name evidence="3" type="ORF">PHYBLDRAFT_60749</name>
</gene>
<dbReference type="VEuPathDB" id="FungiDB:PHYBLDRAFT_60749"/>
<keyword evidence="2" id="KW-1133">Transmembrane helix</keyword>
<dbReference type="OrthoDB" id="2290777at2759"/>
<protein>
    <submittedName>
        <fullName evidence="3">Uncharacterized protein</fullName>
    </submittedName>
</protein>
<dbReference type="Proteomes" id="UP000077315">
    <property type="component" value="Unassembled WGS sequence"/>
</dbReference>